<keyword evidence="2" id="KW-0472">Membrane</keyword>
<dbReference type="InterPro" id="IPR022689">
    <property type="entry name" value="Iron_dep_repressor"/>
</dbReference>
<dbReference type="PANTHER" id="PTHR33238">
    <property type="entry name" value="IRON (METAL) DEPENDENT REPRESSOR, DTXR FAMILY"/>
    <property type="match status" value="1"/>
</dbReference>
<evidence type="ECO:0000313" key="4">
    <source>
        <dbReference type="EMBL" id="GAF02751.1"/>
    </source>
</evidence>
<evidence type="ECO:0000313" key="5">
    <source>
        <dbReference type="Proteomes" id="UP000019402"/>
    </source>
</evidence>
<proteinExistence type="predicted"/>
<dbReference type="SUPFAM" id="SSF50037">
    <property type="entry name" value="C-terminal domain of transcriptional repressors"/>
    <property type="match status" value="1"/>
</dbReference>
<feature type="transmembrane region" description="Helical" evidence="2">
    <location>
        <begin position="12"/>
        <end position="28"/>
    </location>
</feature>
<dbReference type="Proteomes" id="UP000019402">
    <property type="component" value="Unassembled WGS sequence"/>
</dbReference>
<name>W7YE66_9BACT</name>
<dbReference type="OrthoDB" id="9791355at2"/>
<dbReference type="RefSeq" id="WP_027470530.1">
    <property type="nucleotide sequence ID" value="NZ_BAMD01000013.1"/>
</dbReference>
<keyword evidence="5" id="KW-1185">Reference proteome</keyword>
<dbReference type="InterPro" id="IPR036388">
    <property type="entry name" value="WH-like_DNA-bd_sf"/>
</dbReference>
<dbReference type="Pfam" id="PF02742">
    <property type="entry name" value="Fe_dep_repr_C"/>
    <property type="match status" value="1"/>
</dbReference>
<keyword evidence="2" id="KW-1133">Transmembrane helix</keyword>
<evidence type="ECO:0000256" key="1">
    <source>
        <dbReference type="ARBA" id="ARBA00023004"/>
    </source>
</evidence>
<dbReference type="GO" id="GO:0046983">
    <property type="term" value="F:protein dimerization activity"/>
    <property type="evidence" value="ECO:0007669"/>
    <property type="project" value="InterPro"/>
</dbReference>
<protein>
    <submittedName>
        <fullName evidence="4">Iron-dependent repressor IdeR</fullName>
    </submittedName>
</protein>
<dbReference type="GO" id="GO:0046914">
    <property type="term" value="F:transition metal ion binding"/>
    <property type="evidence" value="ECO:0007669"/>
    <property type="project" value="InterPro"/>
</dbReference>
<sequence>MFIILQIKPEISLAIGLLVTFVFFWFIWPNSGGLALITKFLRNNKRVLLEDALKFIFDCEYNKMICNINSLSGNLNITLEKSSSILNQLTELELVTINHQSVSLTDEGRSYALRIVRIHRIWERYLADQTSIEPADWHNEADRIEHLVTEEETELLAAQMGNPVFDPHGDPIPTTEGILPKAKGVLLSALQEGEMGRIIHLEDEPKSIYEQLVVLGLYPGMQIYVIDVTEKKITFVANGEECMLTPLFAGYITIEKTSDESVRAHKYELLSSLRIGEEAEVLGISQNCRGLQRRRLMDLGMVPGSQISAVMKSASGDPMGYRVMGTTIGIRKQHADYVFVKRNE</sequence>
<dbReference type="InterPro" id="IPR036421">
    <property type="entry name" value="Fe_dep_repressor_sf"/>
</dbReference>
<reference evidence="4 5" key="1">
    <citation type="journal article" date="2014" name="Genome Announc.">
        <title>Draft Genome Sequence of Cytophaga fermentans JCM 21142T, a Facultative Anaerobe Isolated from Marine Mud.</title>
        <authorList>
            <person name="Starns D."/>
            <person name="Oshima K."/>
            <person name="Suda W."/>
            <person name="Iino T."/>
            <person name="Yuki M."/>
            <person name="Inoue J."/>
            <person name="Kitamura K."/>
            <person name="Iida T."/>
            <person name="Darby A."/>
            <person name="Hattori M."/>
            <person name="Ohkuma M."/>
        </authorList>
    </citation>
    <scope>NUCLEOTIDE SEQUENCE [LARGE SCALE GENOMIC DNA]</scope>
    <source>
        <strain evidence="4 5">JCM 21142</strain>
    </source>
</reference>
<dbReference type="InterPro" id="IPR038157">
    <property type="entry name" value="FeoA_core_dom"/>
</dbReference>
<gene>
    <name evidence="4" type="ORF">JCM21142_41393</name>
</gene>
<dbReference type="AlphaFoldDB" id="W7YE66"/>
<dbReference type="SMART" id="SM00899">
    <property type="entry name" value="FeoA"/>
    <property type="match status" value="2"/>
</dbReference>
<dbReference type="InterPro" id="IPR050536">
    <property type="entry name" value="DtxR_MntR_Metal-Reg"/>
</dbReference>
<dbReference type="Gene3D" id="2.30.30.90">
    <property type="match status" value="1"/>
</dbReference>
<dbReference type="GO" id="GO:0003700">
    <property type="term" value="F:DNA-binding transcription factor activity"/>
    <property type="evidence" value="ECO:0007669"/>
    <property type="project" value="InterPro"/>
</dbReference>
<dbReference type="InterPro" id="IPR007167">
    <property type="entry name" value="Fe-transptr_FeoA-like"/>
</dbReference>
<dbReference type="SMART" id="SM00529">
    <property type="entry name" value="HTH_DTXR"/>
    <property type="match status" value="1"/>
</dbReference>
<dbReference type="EMBL" id="BAMD01000013">
    <property type="protein sequence ID" value="GAF02751.1"/>
    <property type="molecule type" value="Genomic_DNA"/>
</dbReference>
<dbReference type="Pfam" id="PF04023">
    <property type="entry name" value="FeoA"/>
    <property type="match status" value="2"/>
</dbReference>
<dbReference type="InterPro" id="IPR001367">
    <property type="entry name" value="Fe_dep_repressor"/>
</dbReference>
<evidence type="ECO:0000259" key="3">
    <source>
        <dbReference type="SMART" id="SM00899"/>
    </source>
</evidence>
<dbReference type="eggNOG" id="COG1918">
    <property type="taxonomic scope" value="Bacteria"/>
</dbReference>
<keyword evidence="2" id="KW-0812">Transmembrane</keyword>
<dbReference type="InterPro" id="IPR008988">
    <property type="entry name" value="Transcriptional_repressor_C"/>
</dbReference>
<dbReference type="Gene3D" id="1.10.10.10">
    <property type="entry name" value="Winged helix-like DNA-binding domain superfamily/Winged helix DNA-binding domain"/>
    <property type="match status" value="1"/>
</dbReference>
<evidence type="ECO:0000256" key="2">
    <source>
        <dbReference type="SAM" id="Phobius"/>
    </source>
</evidence>
<dbReference type="eggNOG" id="COG1321">
    <property type="taxonomic scope" value="Bacteria"/>
</dbReference>
<comment type="caution">
    <text evidence="4">The sequence shown here is derived from an EMBL/GenBank/DDBJ whole genome shotgun (WGS) entry which is preliminary data.</text>
</comment>
<feature type="domain" description="Ferrous iron transporter FeoA-like" evidence="3">
    <location>
        <begin position="185"/>
        <end position="256"/>
    </location>
</feature>
<dbReference type="STRING" id="869213.GCA_000517085_00506"/>
<dbReference type="PANTHER" id="PTHR33238:SF7">
    <property type="entry name" value="IRON-DEPENDENT TRANSCRIPTIONAL REGULATOR"/>
    <property type="match status" value="1"/>
</dbReference>
<accession>W7YE66</accession>
<organism evidence="4 5">
    <name type="scientific">Saccharicrinis fermentans DSM 9555 = JCM 21142</name>
    <dbReference type="NCBI Taxonomy" id="869213"/>
    <lineage>
        <taxon>Bacteria</taxon>
        <taxon>Pseudomonadati</taxon>
        <taxon>Bacteroidota</taxon>
        <taxon>Bacteroidia</taxon>
        <taxon>Marinilabiliales</taxon>
        <taxon>Marinilabiliaceae</taxon>
        <taxon>Saccharicrinis</taxon>
    </lineage>
</organism>
<feature type="domain" description="Ferrous iron transporter FeoA-like" evidence="3">
    <location>
        <begin position="268"/>
        <end position="342"/>
    </location>
</feature>
<keyword evidence="1" id="KW-0408">Iron</keyword>
<dbReference type="SUPFAM" id="SSF47979">
    <property type="entry name" value="Iron-dependent repressor protein, dimerization domain"/>
    <property type="match status" value="1"/>
</dbReference>